<protein>
    <submittedName>
        <fullName evidence="6">Tetratricopeptide repeat protein</fullName>
    </submittedName>
</protein>
<dbReference type="RefSeq" id="WP_149568991.1">
    <property type="nucleotide sequence ID" value="NZ_CP035807.1"/>
</dbReference>
<keyword evidence="2 4" id="KW-0802">TPR repeat</keyword>
<dbReference type="InterPro" id="IPR056413">
    <property type="entry name" value="TPR_CcmH_CycH"/>
</dbReference>
<keyword evidence="1" id="KW-0677">Repeat</keyword>
<evidence type="ECO:0000256" key="3">
    <source>
        <dbReference type="ARBA" id="ARBA00023078"/>
    </source>
</evidence>
<evidence type="ECO:0000256" key="2">
    <source>
        <dbReference type="ARBA" id="ARBA00022803"/>
    </source>
</evidence>
<dbReference type="InterPro" id="IPR051685">
    <property type="entry name" value="Ycf3/AcsC/BcsC/TPR_MFPF"/>
</dbReference>
<dbReference type="PANTHER" id="PTHR44943">
    <property type="entry name" value="CELLULOSE SYNTHASE OPERON PROTEIN C"/>
    <property type="match status" value="1"/>
</dbReference>
<dbReference type="SMART" id="SM00028">
    <property type="entry name" value="TPR"/>
    <property type="match status" value="4"/>
</dbReference>
<dbReference type="EMBL" id="CP035807">
    <property type="protein sequence ID" value="QEN05758.1"/>
    <property type="molecule type" value="Genomic_DNA"/>
</dbReference>
<dbReference type="Pfam" id="PF23914">
    <property type="entry name" value="TPR_CcmH_CycH"/>
    <property type="match status" value="1"/>
</dbReference>
<dbReference type="InterPro" id="IPR011990">
    <property type="entry name" value="TPR-like_helical_dom_sf"/>
</dbReference>
<proteinExistence type="predicted"/>
<dbReference type="SUPFAM" id="SSF48452">
    <property type="entry name" value="TPR-like"/>
    <property type="match status" value="1"/>
</dbReference>
<dbReference type="InterPro" id="IPR019734">
    <property type="entry name" value="TPR_rpt"/>
</dbReference>
<evidence type="ECO:0000313" key="6">
    <source>
        <dbReference type="EMBL" id="QEN05758.1"/>
    </source>
</evidence>
<dbReference type="KEGG" id="sper:EW093_13940"/>
<evidence type="ECO:0000256" key="4">
    <source>
        <dbReference type="PROSITE-ProRule" id="PRU00339"/>
    </source>
</evidence>
<organism evidence="6 7">
    <name type="scientific">Thiospirochaeta perfilievii</name>
    <dbReference type="NCBI Taxonomy" id="252967"/>
    <lineage>
        <taxon>Bacteria</taxon>
        <taxon>Pseudomonadati</taxon>
        <taxon>Spirochaetota</taxon>
        <taxon>Spirochaetia</taxon>
        <taxon>Spirochaetales</taxon>
        <taxon>Spirochaetaceae</taxon>
        <taxon>Thiospirochaeta</taxon>
    </lineage>
</organism>
<evidence type="ECO:0000256" key="1">
    <source>
        <dbReference type="ARBA" id="ARBA00022737"/>
    </source>
</evidence>
<sequence length="367" mass="42641">MENINNPLKDIYYISIPDNFKNEFDDFTIDKNILLPIETNGLENWEPKDLTWESIVSAMLKILAYNRNHKDIDYYRNFVKAVRPNIIQELTDSAIFKSSENSFSLAREIFLALDGLTPGKDRNLLNLAVLNENEADWFGKKGDFQKQEELLNLAKEIYLQLLDRESVLTDTYFNGGFFFIKIRDFEKAELCLSAFIEYSDDEDKIEKAKEVLLNYKSIISNEDIFSNAYTAILNEEEPLAIEALISFLKDNENIWNGWFLLGWAYRRLSNFTEAINALETALKLNEKDVDIYNELAICYLEVGLFDKSQKALEKALQITPEDVKIISNMGILQMKQGNMDEAKKYFETVLVYDEEDSIAKLYLEKLE</sequence>
<dbReference type="Proteomes" id="UP000323824">
    <property type="component" value="Chromosome"/>
</dbReference>
<dbReference type="PROSITE" id="PS50005">
    <property type="entry name" value="TPR"/>
    <property type="match status" value="3"/>
</dbReference>
<dbReference type="Gene3D" id="1.25.40.10">
    <property type="entry name" value="Tetratricopeptide repeat domain"/>
    <property type="match status" value="2"/>
</dbReference>
<evidence type="ECO:0000259" key="5">
    <source>
        <dbReference type="Pfam" id="PF23914"/>
    </source>
</evidence>
<dbReference type="OrthoDB" id="317977at2"/>
<gene>
    <name evidence="6" type="ORF">EW093_13940</name>
</gene>
<reference evidence="6 7" key="1">
    <citation type="submission" date="2019-02" db="EMBL/GenBank/DDBJ databases">
        <authorList>
            <person name="Fomenkov A."/>
            <person name="Dubinina G."/>
            <person name="Grabovich M."/>
            <person name="Vincze T."/>
            <person name="Roberts R.J."/>
        </authorList>
    </citation>
    <scope>NUCLEOTIDE SEQUENCE [LARGE SCALE GENOMIC DNA]</scope>
    <source>
        <strain evidence="6 7">P</strain>
    </source>
</reference>
<feature type="domain" description="Cytochrome c-type biogenesis protein H TPR" evidence="5">
    <location>
        <begin position="246"/>
        <end position="351"/>
    </location>
</feature>
<evidence type="ECO:0000313" key="7">
    <source>
        <dbReference type="Proteomes" id="UP000323824"/>
    </source>
</evidence>
<dbReference type="AlphaFoldDB" id="A0A5C1QEF1"/>
<name>A0A5C1QEF1_9SPIO</name>
<keyword evidence="3" id="KW-0793">Thylakoid</keyword>
<reference evidence="6 7" key="2">
    <citation type="submission" date="2019-09" db="EMBL/GenBank/DDBJ databases">
        <title>Complete Genome Sequence and Methylome Analysis of free living Spirochaetas.</title>
        <authorList>
            <person name="Leshcheva N."/>
            <person name="Mikheeva N."/>
        </authorList>
    </citation>
    <scope>NUCLEOTIDE SEQUENCE [LARGE SCALE GENOMIC DNA]</scope>
    <source>
        <strain evidence="6 7">P</strain>
    </source>
</reference>
<accession>A0A5C1QEF1</accession>
<keyword evidence="7" id="KW-1185">Reference proteome</keyword>
<feature type="repeat" description="TPR" evidence="4">
    <location>
        <begin position="323"/>
        <end position="356"/>
    </location>
</feature>
<feature type="repeat" description="TPR" evidence="4">
    <location>
        <begin position="255"/>
        <end position="288"/>
    </location>
</feature>
<dbReference type="PANTHER" id="PTHR44943:SF9">
    <property type="entry name" value="TPR-REPEAT-CONTAINING PROTEIN"/>
    <property type="match status" value="1"/>
</dbReference>
<feature type="repeat" description="TPR" evidence="4">
    <location>
        <begin position="289"/>
        <end position="322"/>
    </location>
</feature>